<evidence type="ECO:0000313" key="4">
    <source>
        <dbReference type="EMBL" id="KAF4630387.1"/>
    </source>
</evidence>
<dbReference type="OrthoDB" id="3565417at2759"/>
<sequence>MRMSKESFSEGKLSQHVSSAFISIVTYPFIQKTIISFTIQQHTKPGRQEAMASSYWDPKEVLDVDPMGSGHTCTGKTIKGDQCTNTVNRPDRNQAVRIITRLARVNILEKGLTESVKTKIHDLAEKTLCVRNHREQADDVAASWCEEIEDYIVGQRRISRQGAELATARRAEAAPRPVNDHEVDRQHQVLIPQVPVQRVVTPFQPQPRPQLHEARVTRARAAEQRIREQPVARVERIPSPQPEPIRNLQHPRVEQPAPMNQQQPAAPHHQADIRNMSIHELEDHLQRQAFQRVRLERVREEAYQRQVEQERERRLANERDDVILRLANEREQRERQDQRAMEQERERQRQLQNQQRDEGFAALQDLQPVLGTDRRRPRNNMNHGNRDAEELAAAPAPVYAAQNQQRLRPVVLLEPALPAHIARPLAVAAAADAWDNLAAEAGGPAPADIFLNPVRRELRGEDDDMVPPRIPNFARRKPLTEPCYVCIDPFNQDDIDDESAIVFCNECGQNLHKRCFETWSEGKLPRDVTCGFCRAKWYP</sequence>
<evidence type="ECO:0000256" key="1">
    <source>
        <dbReference type="PROSITE-ProRule" id="PRU00175"/>
    </source>
</evidence>
<name>A0A8H4W1N6_9HELO</name>
<dbReference type="PROSITE" id="PS50089">
    <property type="entry name" value="ZF_RING_2"/>
    <property type="match status" value="1"/>
</dbReference>
<evidence type="ECO:0000256" key="2">
    <source>
        <dbReference type="SAM" id="MobiDB-lite"/>
    </source>
</evidence>
<feature type="compositionally biased region" description="Basic and acidic residues" evidence="2">
    <location>
        <begin position="327"/>
        <end position="359"/>
    </location>
</feature>
<reference evidence="4 5" key="1">
    <citation type="submission" date="2020-03" db="EMBL/GenBank/DDBJ databases">
        <title>Draft Genome Sequence of Cudoniella acicularis.</title>
        <authorList>
            <person name="Buettner E."/>
            <person name="Kellner H."/>
        </authorList>
    </citation>
    <scope>NUCLEOTIDE SEQUENCE [LARGE SCALE GENOMIC DNA]</scope>
    <source>
        <strain evidence="4 5">DSM 108380</strain>
    </source>
</reference>
<organism evidence="4 5">
    <name type="scientific">Cudoniella acicularis</name>
    <dbReference type="NCBI Taxonomy" id="354080"/>
    <lineage>
        <taxon>Eukaryota</taxon>
        <taxon>Fungi</taxon>
        <taxon>Dikarya</taxon>
        <taxon>Ascomycota</taxon>
        <taxon>Pezizomycotina</taxon>
        <taxon>Leotiomycetes</taxon>
        <taxon>Helotiales</taxon>
        <taxon>Tricladiaceae</taxon>
        <taxon>Cudoniella</taxon>
    </lineage>
</organism>
<feature type="region of interest" description="Disordered" evidence="2">
    <location>
        <begin position="327"/>
        <end position="384"/>
    </location>
</feature>
<evidence type="ECO:0000259" key="3">
    <source>
        <dbReference type="PROSITE" id="PS50089"/>
    </source>
</evidence>
<gene>
    <name evidence="4" type="ORF">G7Y89_g7753</name>
</gene>
<proteinExistence type="predicted"/>
<dbReference type="InterPro" id="IPR001841">
    <property type="entry name" value="Znf_RING"/>
</dbReference>
<keyword evidence="1" id="KW-0479">Metal-binding</keyword>
<dbReference type="Proteomes" id="UP000566819">
    <property type="component" value="Unassembled WGS sequence"/>
</dbReference>
<feature type="domain" description="RING-type" evidence="3">
    <location>
        <begin position="483"/>
        <end position="534"/>
    </location>
</feature>
<dbReference type="AlphaFoldDB" id="A0A8H4W1N6"/>
<dbReference type="EMBL" id="JAAMPI010000555">
    <property type="protein sequence ID" value="KAF4630387.1"/>
    <property type="molecule type" value="Genomic_DNA"/>
</dbReference>
<comment type="caution">
    <text evidence="4">The sequence shown here is derived from an EMBL/GenBank/DDBJ whole genome shotgun (WGS) entry which is preliminary data.</text>
</comment>
<feature type="region of interest" description="Disordered" evidence="2">
    <location>
        <begin position="223"/>
        <end position="247"/>
    </location>
</feature>
<accession>A0A8H4W1N6</accession>
<dbReference type="SUPFAM" id="SSF57850">
    <property type="entry name" value="RING/U-box"/>
    <property type="match status" value="1"/>
</dbReference>
<dbReference type="GO" id="GO:0008270">
    <property type="term" value="F:zinc ion binding"/>
    <property type="evidence" value="ECO:0007669"/>
    <property type="project" value="UniProtKB-KW"/>
</dbReference>
<keyword evidence="5" id="KW-1185">Reference proteome</keyword>
<feature type="compositionally biased region" description="Basic and acidic residues" evidence="2">
    <location>
        <begin position="223"/>
        <end position="236"/>
    </location>
</feature>
<protein>
    <recommendedName>
        <fullName evidence="3">RING-type domain-containing protein</fullName>
    </recommendedName>
</protein>
<evidence type="ECO:0000313" key="5">
    <source>
        <dbReference type="Proteomes" id="UP000566819"/>
    </source>
</evidence>
<keyword evidence="1" id="KW-0863">Zinc-finger</keyword>
<keyword evidence="1" id="KW-0862">Zinc</keyword>